<dbReference type="OrthoDB" id="10253115at2759"/>
<dbReference type="AlphaFoldDB" id="A0A218W7U6"/>
<dbReference type="SUPFAM" id="SSF56801">
    <property type="entry name" value="Acetyl-CoA synthetase-like"/>
    <property type="match status" value="1"/>
</dbReference>
<dbReference type="GO" id="GO:0016874">
    <property type="term" value="F:ligase activity"/>
    <property type="evidence" value="ECO:0007669"/>
    <property type="project" value="UniProtKB-KW"/>
</dbReference>
<dbReference type="InterPro" id="IPR025110">
    <property type="entry name" value="AMP-bd_C"/>
</dbReference>
<feature type="domain" description="AMP-dependent synthetase/ligase" evidence="3">
    <location>
        <begin position="21"/>
        <end position="396"/>
    </location>
</feature>
<evidence type="ECO:0000313" key="7">
    <source>
        <dbReference type="Proteomes" id="UP000515151"/>
    </source>
</evidence>
<dbReference type="RefSeq" id="XP_031400256.1">
    <property type="nucleotide sequence ID" value="XM_031544396.1"/>
</dbReference>
<accession>A0A218W7U6</accession>
<dbReference type="PROSITE" id="PS00455">
    <property type="entry name" value="AMP_BINDING"/>
    <property type="match status" value="1"/>
</dbReference>
<organism evidence="5 6">
    <name type="scientific">Punica granatum</name>
    <name type="common">Pomegranate</name>
    <dbReference type="NCBI Taxonomy" id="22663"/>
    <lineage>
        <taxon>Eukaryota</taxon>
        <taxon>Viridiplantae</taxon>
        <taxon>Streptophyta</taxon>
        <taxon>Embryophyta</taxon>
        <taxon>Tracheophyta</taxon>
        <taxon>Spermatophyta</taxon>
        <taxon>Magnoliopsida</taxon>
        <taxon>eudicotyledons</taxon>
        <taxon>Gunneridae</taxon>
        <taxon>Pentapetalae</taxon>
        <taxon>rosids</taxon>
        <taxon>malvids</taxon>
        <taxon>Myrtales</taxon>
        <taxon>Lythraceae</taxon>
        <taxon>Punica</taxon>
    </lineage>
</organism>
<dbReference type="InterPro" id="IPR000873">
    <property type="entry name" value="AMP-dep_synth/lig_dom"/>
</dbReference>
<evidence type="ECO:0000313" key="5">
    <source>
        <dbReference type="EMBL" id="OWM68271.1"/>
    </source>
</evidence>
<evidence type="ECO:0000313" key="6">
    <source>
        <dbReference type="Proteomes" id="UP000197138"/>
    </source>
</evidence>
<proteinExistence type="inferred from homology"/>
<sequence>MEGLIQCSANPVPLTPISFLKRAAIVHGDKTSIVYGSTFKCSWGQTYQTCVRLASALHRLNISRGDIVAALAPNVPAMYELHFGVPMAGAILSALNVSLDAQTLAILLKQLDPKIIFVDHTSIRLLLKATQLDPHFHENPKPLLVAIHELDPPTPSSNLNLPAGFLDYGTLLESGDSNFEIIWPDNECDPISVNFTSGSTGIPKAAVYSHRAAYLNSIGMIFLSEIVKPPVFLWTVDMFRCNGWCFPWAMAALGGTNICLRENYTSTPETILDLIVRHKVTLLCGKPMILNLLAGAANPEPLPCQVDVFVSGPLPPVHVIMRVKDMGFNVKVGYGMTEALGPAIMKPWSPENGFASPTLGLDIDVKEPITMRSVPSDGTTVGEVMLRGNTLMTGYLSNPQGTERAFNGGWYNTRDIGVRLPSGHIQLKDRAVDIITSGPNRFVSSLEVEEVLACHPEVVEAAVVGVSDEESGGQVPCAFLKVRNGSDVKEEHIIEFCTARLPSQMVPRIVWFGDLPMNSTGKIQKYVLRQRVNAMGSSQMNCNAKY</sequence>
<reference evidence="8" key="4">
    <citation type="submission" date="2025-04" db="UniProtKB">
        <authorList>
            <consortium name="RefSeq"/>
        </authorList>
    </citation>
    <scope>IDENTIFICATION</scope>
    <source>
        <tissue evidence="8">Leaf</tissue>
    </source>
</reference>
<name>A0A218W7U6_PUNGR</name>
<dbReference type="EMBL" id="MTKT01005034">
    <property type="protein sequence ID" value="OWM68271.1"/>
    <property type="molecule type" value="Genomic_DNA"/>
</dbReference>
<dbReference type="GeneID" id="116210512"/>
<dbReference type="Proteomes" id="UP000197138">
    <property type="component" value="Unassembled WGS sequence"/>
</dbReference>
<feature type="domain" description="AMP-binding enzyme C-terminal" evidence="4">
    <location>
        <begin position="447"/>
        <end position="522"/>
    </location>
</feature>
<evidence type="ECO:0000256" key="1">
    <source>
        <dbReference type="ARBA" id="ARBA00006432"/>
    </source>
</evidence>
<reference evidence="7" key="3">
    <citation type="journal article" date="2020" name="Plant Biotechnol. J.">
        <title>The pomegranate (Punica granatum L.) draft genome dissects genetic divergence between soft- and hard-seeded cultivars.</title>
        <authorList>
            <person name="Luo X."/>
            <person name="Li H."/>
            <person name="Wu Z."/>
            <person name="Yao W."/>
            <person name="Zhao P."/>
            <person name="Cao D."/>
            <person name="Yu H."/>
            <person name="Li K."/>
            <person name="Poudel K."/>
            <person name="Zhao D."/>
            <person name="Zhang F."/>
            <person name="Xia X."/>
            <person name="Chen L."/>
            <person name="Wang Q."/>
            <person name="Jing D."/>
            <person name="Cao S."/>
        </authorList>
    </citation>
    <scope>NUCLEOTIDE SEQUENCE [LARGE SCALE GENOMIC DNA]</scope>
</reference>
<dbReference type="InterPro" id="IPR020845">
    <property type="entry name" value="AMP-binding_CS"/>
</dbReference>
<evidence type="ECO:0000313" key="8">
    <source>
        <dbReference type="RefSeq" id="XP_031400256.1"/>
    </source>
</evidence>
<dbReference type="Pfam" id="PF00501">
    <property type="entry name" value="AMP-binding"/>
    <property type="match status" value="1"/>
</dbReference>
<comment type="similarity">
    <text evidence="1">Belongs to the ATP-dependent AMP-binding enzyme family.</text>
</comment>
<keyword evidence="2" id="KW-0436">Ligase</keyword>
<evidence type="ECO:0000259" key="4">
    <source>
        <dbReference type="Pfam" id="PF13193"/>
    </source>
</evidence>
<dbReference type="InterPro" id="IPR042099">
    <property type="entry name" value="ANL_N_sf"/>
</dbReference>
<protein>
    <submittedName>
        <fullName evidence="8">Probable acyl-activating enzyme 1, peroxisomal</fullName>
    </submittedName>
</protein>
<keyword evidence="7" id="KW-1185">Reference proteome</keyword>
<reference evidence="6" key="1">
    <citation type="journal article" date="2017" name="Plant J.">
        <title>The pomegranate (Punica granatum L.) genome and the genomics of punicalagin biosynthesis.</title>
        <authorList>
            <person name="Qin G."/>
            <person name="Xu C."/>
            <person name="Ming R."/>
            <person name="Tang H."/>
            <person name="Guyot R."/>
            <person name="Kramer E.M."/>
            <person name="Hu Y."/>
            <person name="Yi X."/>
            <person name="Qi Y."/>
            <person name="Xu X."/>
            <person name="Gao Z."/>
            <person name="Pan H."/>
            <person name="Jian J."/>
            <person name="Tian Y."/>
            <person name="Yue Z."/>
            <person name="Xu Y."/>
        </authorList>
    </citation>
    <scope>NUCLEOTIDE SEQUENCE [LARGE SCALE GENOMIC DNA]</scope>
    <source>
        <strain evidence="6">cv. Dabenzi</strain>
    </source>
</reference>
<dbReference type="InterPro" id="IPR045851">
    <property type="entry name" value="AMP-bd_C_sf"/>
</dbReference>
<dbReference type="Gene3D" id="3.30.300.30">
    <property type="match status" value="1"/>
</dbReference>
<dbReference type="Pfam" id="PF13193">
    <property type="entry name" value="AMP-binding_C"/>
    <property type="match status" value="1"/>
</dbReference>
<dbReference type="Gene3D" id="3.40.50.12780">
    <property type="entry name" value="N-terminal domain of ligase-like"/>
    <property type="match status" value="1"/>
</dbReference>
<dbReference type="Proteomes" id="UP000515151">
    <property type="component" value="Chromosome 6"/>
</dbReference>
<dbReference type="PANTHER" id="PTHR43859">
    <property type="entry name" value="ACYL-ACTIVATING ENZYME"/>
    <property type="match status" value="1"/>
</dbReference>
<evidence type="ECO:0000259" key="3">
    <source>
        <dbReference type="Pfam" id="PF00501"/>
    </source>
</evidence>
<dbReference type="PANTHER" id="PTHR43859:SF11">
    <property type="entry name" value="4-COUMARATE--COA LIGASE"/>
    <property type="match status" value="1"/>
</dbReference>
<reference evidence="5" key="2">
    <citation type="submission" date="2017-06" db="EMBL/GenBank/DDBJ databases">
        <title>The pomegranate genome and the genomics of punicalagin biosynthesis.</title>
        <authorList>
            <person name="Xu C."/>
        </authorList>
    </citation>
    <scope>NUCLEOTIDE SEQUENCE [LARGE SCALE GENOMIC DNA]</scope>
    <source>
        <tissue evidence="5">Fresh leaf</tissue>
    </source>
</reference>
<evidence type="ECO:0000256" key="2">
    <source>
        <dbReference type="ARBA" id="ARBA00022598"/>
    </source>
</evidence>
<gene>
    <name evidence="8" type="primary">LOC116210512</name>
    <name evidence="5" type="ORF">CDL15_Pgr004753</name>
</gene>